<gene>
    <name evidence="1" type="ORF">POL58_38390</name>
</gene>
<name>A0ABT5BHT0_9BACT</name>
<dbReference type="SUPFAM" id="SSF51905">
    <property type="entry name" value="FAD/NAD(P)-binding domain"/>
    <property type="match status" value="1"/>
</dbReference>
<protein>
    <submittedName>
        <fullName evidence="1">Tryptophan 7-halogenase</fullName>
    </submittedName>
</protein>
<dbReference type="Gene3D" id="3.50.50.60">
    <property type="entry name" value="FAD/NAD(P)-binding domain"/>
    <property type="match status" value="1"/>
</dbReference>
<dbReference type="InterPro" id="IPR050816">
    <property type="entry name" value="Flavin-dep_Halogenase_NPB"/>
</dbReference>
<dbReference type="EMBL" id="JAQNDN010000022">
    <property type="protein sequence ID" value="MDC0673678.1"/>
    <property type="molecule type" value="Genomic_DNA"/>
</dbReference>
<reference evidence="1 2" key="1">
    <citation type="submission" date="2022-11" db="EMBL/GenBank/DDBJ databases">
        <title>Minimal conservation of predation-associated metabolite biosynthetic gene clusters underscores biosynthetic potential of Myxococcota including descriptions for ten novel species: Archangium lansinium sp. nov., Myxococcus landrumus sp. nov., Nannocystis bai.</title>
        <authorList>
            <person name="Ahearne A."/>
            <person name="Stevens C."/>
            <person name="Dowd S."/>
        </authorList>
    </citation>
    <scope>NUCLEOTIDE SEQUENCE [LARGE SCALE GENOMIC DNA]</scope>
    <source>
        <strain evidence="1 2">NCELM</strain>
    </source>
</reference>
<dbReference type="Proteomes" id="UP001217838">
    <property type="component" value="Unassembled WGS sequence"/>
</dbReference>
<evidence type="ECO:0000313" key="2">
    <source>
        <dbReference type="Proteomes" id="UP001217838"/>
    </source>
</evidence>
<dbReference type="PANTHER" id="PTHR43747">
    <property type="entry name" value="FAD-BINDING PROTEIN"/>
    <property type="match status" value="1"/>
</dbReference>
<comment type="caution">
    <text evidence="1">The sequence shown here is derived from an EMBL/GenBank/DDBJ whole genome shotgun (WGS) entry which is preliminary data.</text>
</comment>
<dbReference type="PANTHER" id="PTHR43747:SF1">
    <property type="entry name" value="SLR1998 PROTEIN"/>
    <property type="match status" value="1"/>
</dbReference>
<proteinExistence type="predicted"/>
<evidence type="ECO:0000313" key="1">
    <source>
        <dbReference type="EMBL" id="MDC0673678.1"/>
    </source>
</evidence>
<dbReference type="InterPro" id="IPR036188">
    <property type="entry name" value="FAD/NAD-bd_sf"/>
</dbReference>
<dbReference type="RefSeq" id="WP_272007044.1">
    <property type="nucleotide sequence ID" value="NZ_JAQNDN010000022.1"/>
</dbReference>
<organism evidence="1 2">
    <name type="scientific">Nannocystis radixulma</name>
    <dbReference type="NCBI Taxonomy" id="2995305"/>
    <lineage>
        <taxon>Bacteria</taxon>
        <taxon>Pseudomonadati</taxon>
        <taxon>Myxococcota</taxon>
        <taxon>Polyangia</taxon>
        <taxon>Nannocystales</taxon>
        <taxon>Nannocystaceae</taxon>
        <taxon>Nannocystis</taxon>
    </lineage>
</organism>
<dbReference type="Pfam" id="PF04820">
    <property type="entry name" value="Trp_halogenase"/>
    <property type="match status" value="2"/>
</dbReference>
<dbReference type="InterPro" id="IPR006905">
    <property type="entry name" value="Flavin_halogenase"/>
</dbReference>
<accession>A0ABT5BHT0</accession>
<keyword evidence="2" id="KW-1185">Reference proteome</keyword>
<dbReference type="Gene3D" id="3.30.9.100">
    <property type="match status" value="1"/>
</dbReference>
<sequence length="609" mass="66065">MTSEHADVVVLGGGPAGSTFAAIAKKYAPGARIVLLEKARFPRWHIGESTIPAANGVLDDLGLYQTMLASDFVKKMGVTFIWGQDRKPWTADYLTLKTISRAGGDSSVIEVTGQDFEKLLGPGQTQRTPYSAFNVERSRFDKLLLDNARQLGADVREGTKALGAQRVGDSSQHTITWEDDTGRTGSITADFVLDATGLSHLLTRGERVYDENLNNFAVYGYLTGAEWKVTFSGSPDRSTVFIAAIEHGWIWYFPLGRDLMTVGVVTNRHHFADKLAGVDLETFFWKSLRSCPEVAGLIENAKLRDDILPRGARVHACQDWSSWAKETVGDGWAAAGDAAMFVDPILSTGVTLALQTGHRAAYTWLTQRARPDLAPASLWRAYSDYLRGEYGAFLTLARYFYGNNKAAPSWWWTAQQLVNASGRLNLEDRQAFTMATAGFFPVPRALGAGAEVVVPLIQGITGAGAGLEAIYRDAGVPAPEDLSRETYTVVAPFRLDLRTEPGLERGLTGRLEVYHDLVTETPQMSHRLAATPARIDPALAPIVAAVHECSDVAGLVARARALFPARDPATLRAAVLGIVRVAAMKGFVRLEGPRQPATISASVEAVACA</sequence>